<proteinExistence type="predicted"/>
<gene>
    <name evidence="1" type="ORF">QM480_07040</name>
</gene>
<protein>
    <recommendedName>
        <fullName evidence="3">Phage protein</fullName>
    </recommendedName>
</protein>
<dbReference type="Proteomes" id="UP001236569">
    <property type="component" value="Unassembled WGS sequence"/>
</dbReference>
<evidence type="ECO:0000313" key="2">
    <source>
        <dbReference type="Proteomes" id="UP001236569"/>
    </source>
</evidence>
<dbReference type="EMBL" id="JASHID010000003">
    <property type="protein sequence ID" value="MDI9864071.1"/>
    <property type="molecule type" value="Genomic_DNA"/>
</dbReference>
<evidence type="ECO:0000313" key="1">
    <source>
        <dbReference type="EMBL" id="MDI9864071.1"/>
    </source>
</evidence>
<name>A0ABT6YLM6_9BACT</name>
<evidence type="ECO:0008006" key="3">
    <source>
        <dbReference type="Google" id="ProtNLM"/>
    </source>
</evidence>
<comment type="caution">
    <text evidence="1">The sequence shown here is derived from an EMBL/GenBank/DDBJ whole genome shotgun (WGS) entry which is preliminary data.</text>
</comment>
<sequence length="133" mass="14984">MIEDYQAISNAPNSPDLNGKYLGIISTDFALVAEFVKEASYQIRTRGFSKYPIFAVSRTVVPVGSKLIGINEMNGNTWNYNATVAEEFVQRGIISAESIEVFETSYKDPDEFCCLFVFDNDFASFVYIPYPED</sequence>
<dbReference type="RefSeq" id="WP_283326604.1">
    <property type="nucleotide sequence ID" value="NZ_JASHIC010000007.1"/>
</dbReference>
<keyword evidence="2" id="KW-1185">Reference proteome</keyword>
<organism evidence="1 2">
    <name type="scientific">Flectobacillus longus</name>
    <dbReference type="NCBI Taxonomy" id="2984207"/>
    <lineage>
        <taxon>Bacteria</taxon>
        <taxon>Pseudomonadati</taxon>
        <taxon>Bacteroidota</taxon>
        <taxon>Cytophagia</taxon>
        <taxon>Cytophagales</taxon>
        <taxon>Flectobacillaceae</taxon>
        <taxon>Flectobacillus</taxon>
    </lineage>
</organism>
<reference evidence="1 2" key="1">
    <citation type="submission" date="2023-05" db="EMBL/GenBank/DDBJ databases">
        <title>Novel species of genus Flectobacillus isolated from stream in China.</title>
        <authorList>
            <person name="Lu H."/>
        </authorList>
    </citation>
    <scope>NUCLEOTIDE SEQUENCE [LARGE SCALE GENOMIC DNA]</scope>
    <source>
        <strain evidence="1 2">DC10W</strain>
    </source>
</reference>
<accession>A0ABT6YLM6</accession>